<dbReference type="Proteomes" id="UP000636800">
    <property type="component" value="Unassembled WGS sequence"/>
</dbReference>
<name>A0A835RJS4_VANPL</name>
<dbReference type="PANTHER" id="PTHR33270:SF18">
    <property type="entry name" value="OS02G0324700 PROTEIN"/>
    <property type="match status" value="1"/>
</dbReference>
<sequence>MTPQMRRLADSSHKKEGKKSGRKAEVGRMLITVSVLGSSGPIRFVAREDDLVASIIGIVLKSYAREGRLPVLGSDSNDFVLYSGYDASNALSPWEPIRCNGSRNFLLCKKQGLDVKASTGMSAKVVSKKGKVGWKAWLNKSLSFRISTN</sequence>
<organism evidence="4 6">
    <name type="scientific">Vanilla planifolia</name>
    <name type="common">Vanilla</name>
    <dbReference type="NCBI Taxonomy" id="51239"/>
    <lineage>
        <taxon>Eukaryota</taxon>
        <taxon>Viridiplantae</taxon>
        <taxon>Streptophyta</taxon>
        <taxon>Embryophyta</taxon>
        <taxon>Tracheophyta</taxon>
        <taxon>Spermatophyta</taxon>
        <taxon>Magnoliopsida</taxon>
        <taxon>Liliopsida</taxon>
        <taxon>Asparagales</taxon>
        <taxon>Orchidaceae</taxon>
        <taxon>Vanilloideae</taxon>
        <taxon>Vanilleae</taxon>
        <taxon>Vanilla</taxon>
    </lineage>
</organism>
<dbReference type="EMBL" id="JADCNM010000004">
    <property type="protein sequence ID" value="KAG0487578.1"/>
    <property type="molecule type" value="Genomic_DNA"/>
</dbReference>
<dbReference type="EMBL" id="JADCNL010000004">
    <property type="protein sequence ID" value="KAG0485829.1"/>
    <property type="molecule type" value="Genomic_DNA"/>
</dbReference>
<dbReference type="PANTHER" id="PTHR33270">
    <property type="entry name" value="BNAC05G50380D PROTEIN"/>
    <property type="match status" value="1"/>
</dbReference>
<evidence type="ECO:0000313" key="3">
    <source>
        <dbReference type="EMBL" id="KAG0485829.1"/>
    </source>
</evidence>
<reference evidence="5 6" key="1">
    <citation type="journal article" date="2020" name="Nat. Food">
        <title>A phased Vanilla planifolia genome enables genetic improvement of flavour and production.</title>
        <authorList>
            <person name="Hasing T."/>
            <person name="Tang H."/>
            <person name="Brym M."/>
            <person name="Khazi F."/>
            <person name="Huang T."/>
            <person name="Chambers A.H."/>
        </authorList>
    </citation>
    <scope>NUCLEOTIDE SEQUENCE [LARGE SCALE GENOMIC DNA]</scope>
    <source>
        <tissue evidence="4">Leaf</tissue>
    </source>
</reference>
<comment type="caution">
    <text evidence="4">The sequence shown here is derived from an EMBL/GenBank/DDBJ whole genome shotgun (WGS) entry which is preliminary data.</text>
</comment>
<keyword evidence="5" id="KW-1185">Reference proteome</keyword>
<gene>
    <name evidence="4" type="ORF">HPP92_009673</name>
    <name evidence="3" type="ORF">HPP92_009908</name>
</gene>
<accession>A0A835RJS4</accession>
<evidence type="ECO:0000313" key="6">
    <source>
        <dbReference type="Proteomes" id="UP000639772"/>
    </source>
</evidence>
<dbReference type="InterPro" id="IPR040358">
    <property type="entry name" value="At4g22758-like"/>
</dbReference>
<feature type="domain" description="DUF7054" evidence="2">
    <location>
        <begin position="28"/>
        <end position="108"/>
    </location>
</feature>
<evidence type="ECO:0000313" key="4">
    <source>
        <dbReference type="EMBL" id="KAG0487578.1"/>
    </source>
</evidence>
<proteinExistence type="predicted"/>
<dbReference type="Proteomes" id="UP000639772">
    <property type="component" value="Unassembled WGS sequence"/>
</dbReference>
<protein>
    <recommendedName>
        <fullName evidence="2">DUF7054 domain-containing protein</fullName>
    </recommendedName>
</protein>
<dbReference type="AlphaFoldDB" id="A0A835RJS4"/>
<dbReference type="InterPro" id="IPR055482">
    <property type="entry name" value="DUF7054"/>
</dbReference>
<evidence type="ECO:0000256" key="1">
    <source>
        <dbReference type="SAM" id="MobiDB-lite"/>
    </source>
</evidence>
<evidence type="ECO:0000259" key="2">
    <source>
        <dbReference type="Pfam" id="PF23156"/>
    </source>
</evidence>
<dbReference type="Pfam" id="PF23156">
    <property type="entry name" value="DUF7054"/>
    <property type="match status" value="1"/>
</dbReference>
<feature type="compositionally biased region" description="Basic and acidic residues" evidence="1">
    <location>
        <begin position="7"/>
        <end position="23"/>
    </location>
</feature>
<evidence type="ECO:0000313" key="5">
    <source>
        <dbReference type="Proteomes" id="UP000636800"/>
    </source>
</evidence>
<dbReference type="OrthoDB" id="1919859at2759"/>
<feature type="region of interest" description="Disordered" evidence="1">
    <location>
        <begin position="1"/>
        <end position="23"/>
    </location>
</feature>